<evidence type="ECO:0000256" key="7">
    <source>
        <dbReference type="ARBA" id="ARBA00023264"/>
    </source>
</evidence>
<keyword evidence="3" id="KW-0808">Transferase</keyword>
<dbReference type="HOGENOM" id="CLU_034585_1_1_1"/>
<keyword evidence="5" id="KW-0443">Lipid metabolism</keyword>
<protein>
    <recommendedName>
        <fullName evidence="8">choline-phosphate cytidylyltransferase</fullName>
        <ecNumber evidence="8">2.7.7.15</ecNumber>
    </recommendedName>
</protein>
<accession>D8QFP8</accession>
<dbReference type="PANTHER" id="PTHR10739:SF13">
    <property type="entry name" value="CHOLINE-PHOSPHATE CYTIDYLYLTRANSFERASE"/>
    <property type="match status" value="1"/>
</dbReference>
<organism evidence="12">
    <name type="scientific">Schizophyllum commune (strain H4-8 / FGSC 9210)</name>
    <name type="common">Split gill fungus</name>
    <dbReference type="NCBI Taxonomy" id="578458"/>
    <lineage>
        <taxon>Eukaryota</taxon>
        <taxon>Fungi</taxon>
        <taxon>Dikarya</taxon>
        <taxon>Basidiomycota</taxon>
        <taxon>Agaricomycotina</taxon>
        <taxon>Agaricomycetes</taxon>
        <taxon>Agaricomycetidae</taxon>
        <taxon>Agaricales</taxon>
        <taxon>Schizophyllaceae</taxon>
        <taxon>Schizophyllum</taxon>
    </lineage>
</organism>
<dbReference type="GO" id="GO:0005635">
    <property type="term" value="C:nuclear envelope"/>
    <property type="evidence" value="ECO:0007669"/>
    <property type="project" value="TreeGrafter"/>
</dbReference>
<dbReference type="AlphaFoldDB" id="D8QFP8"/>
<dbReference type="GO" id="GO:0004105">
    <property type="term" value="F:choline-phosphate cytidylyltransferase activity"/>
    <property type="evidence" value="ECO:0007669"/>
    <property type="project" value="UniProtKB-EC"/>
</dbReference>
<evidence type="ECO:0000313" key="11">
    <source>
        <dbReference type="EMBL" id="EFI93453.1"/>
    </source>
</evidence>
<dbReference type="Pfam" id="PF01467">
    <property type="entry name" value="CTP_transf_like"/>
    <property type="match status" value="1"/>
</dbReference>
<keyword evidence="4" id="KW-0548">Nucleotidyltransferase</keyword>
<dbReference type="eggNOG" id="KOG2804">
    <property type="taxonomic scope" value="Eukaryota"/>
</dbReference>
<dbReference type="GeneID" id="9592126"/>
<keyword evidence="7" id="KW-1208">Phospholipid metabolism</keyword>
<dbReference type="OrthoDB" id="17102at2759"/>
<dbReference type="NCBIfam" id="TIGR00125">
    <property type="entry name" value="cyt_tran_rel"/>
    <property type="match status" value="1"/>
</dbReference>
<reference evidence="11 12" key="1">
    <citation type="journal article" date="2010" name="Nat. Biotechnol.">
        <title>Genome sequence of the model mushroom Schizophyllum commune.</title>
        <authorList>
            <person name="Ohm R.A."/>
            <person name="de Jong J.F."/>
            <person name="Lugones L.G."/>
            <person name="Aerts A."/>
            <person name="Kothe E."/>
            <person name="Stajich J.E."/>
            <person name="de Vries R.P."/>
            <person name="Record E."/>
            <person name="Levasseur A."/>
            <person name="Baker S.E."/>
            <person name="Bartholomew K.A."/>
            <person name="Coutinho P.M."/>
            <person name="Erdmann S."/>
            <person name="Fowler T.J."/>
            <person name="Gathman A.C."/>
            <person name="Lombard V."/>
            <person name="Henrissat B."/>
            <person name="Knabe N."/>
            <person name="Kuees U."/>
            <person name="Lilly W.W."/>
            <person name="Lindquist E."/>
            <person name="Lucas S."/>
            <person name="Magnuson J.K."/>
            <person name="Piumi F."/>
            <person name="Raudaskoski M."/>
            <person name="Salamov A."/>
            <person name="Schmutz J."/>
            <person name="Schwarze F.W.M.R."/>
            <person name="vanKuyk P.A."/>
            <person name="Horton J.S."/>
            <person name="Grigoriev I.V."/>
            <person name="Woesten H.A.B."/>
        </authorList>
    </citation>
    <scope>NUCLEOTIDE SEQUENCE [LARGE SCALE GENOMIC DNA]</scope>
    <source>
        <strain evidence="12">H4-8 / FGSC 9210</strain>
    </source>
</reference>
<sequence>MSAHPVFITPSPAPVHNITEPAVPSQSAEAFDPSSLTPEDIQAYVQQAIDGDPVSISGETPRPRPFRTNSPPTDRPVRVYADGVYDLFHFAHALQLRQAKLSFPRVHLLVGVCSDVLVHRYKAMTVMTHAERLEAVRHCRWVDEVVADAPWIIDQAFLDKWQIDYVAHDEAPYPVKAGGEDAMPSEDVYAFVKEQGKFLPTRRTPGVSTSDLLERIVTGYRRGEFDGKLREGMRRVDEEGVKQ</sequence>
<dbReference type="EMBL" id="GL377311">
    <property type="protein sequence ID" value="EFI93453.1"/>
    <property type="molecule type" value="Genomic_DNA"/>
</dbReference>
<dbReference type="OMA" id="AVRNCRW"/>
<comment type="similarity">
    <text evidence="1">Belongs to the cytidylyltransferase family.</text>
</comment>
<evidence type="ECO:0000256" key="1">
    <source>
        <dbReference type="ARBA" id="ARBA00010101"/>
    </source>
</evidence>
<evidence type="ECO:0000256" key="4">
    <source>
        <dbReference type="ARBA" id="ARBA00022695"/>
    </source>
</evidence>
<evidence type="ECO:0000256" key="2">
    <source>
        <dbReference type="ARBA" id="ARBA00022516"/>
    </source>
</evidence>
<keyword evidence="6" id="KW-0594">Phospholipid biosynthesis</keyword>
<dbReference type="InterPro" id="IPR045049">
    <property type="entry name" value="Pcy1-like"/>
</dbReference>
<evidence type="ECO:0000259" key="10">
    <source>
        <dbReference type="Pfam" id="PF01467"/>
    </source>
</evidence>
<evidence type="ECO:0000313" key="12">
    <source>
        <dbReference type="Proteomes" id="UP000007431"/>
    </source>
</evidence>
<name>D8QFP8_SCHCM</name>
<dbReference type="KEGG" id="scm:SCHCO_02638844"/>
<dbReference type="Proteomes" id="UP000007431">
    <property type="component" value="Unassembled WGS sequence"/>
</dbReference>
<dbReference type="CDD" id="cd02174">
    <property type="entry name" value="CCT"/>
    <property type="match status" value="1"/>
</dbReference>
<dbReference type="GO" id="GO:0031210">
    <property type="term" value="F:phosphatidylcholine binding"/>
    <property type="evidence" value="ECO:0007669"/>
    <property type="project" value="TreeGrafter"/>
</dbReference>
<dbReference type="Gene3D" id="3.40.50.620">
    <property type="entry name" value="HUPs"/>
    <property type="match status" value="1"/>
</dbReference>
<proteinExistence type="inferred from homology"/>
<keyword evidence="2" id="KW-0444">Lipid biosynthesis</keyword>
<evidence type="ECO:0000256" key="6">
    <source>
        <dbReference type="ARBA" id="ARBA00023209"/>
    </source>
</evidence>
<dbReference type="STRING" id="578458.D8QFP8"/>
<dbReference type="InterPro" id="IPR004821">
    <property type="entry name" value="Cyt_trans-like"/>
</dbReference>
<dbReference type="SUPFAM" id="SSF52374">
    <property type="entry name" value="Nucleotidylyl transferase"/>
    <property type="match status" value="1"/>
</dbReference>
<evidence type="ECO:0000256" key="9">
    <source>
        <dbReference type="SAM" id="MobiDB-lite"/>
    </source>
</evidence>
<gene>
    <name evidence="11" type="ORF">SCHCODRAFT_70349</name>
</gene>
<evidence type="ECO:0000256" key="8">
    <source>
        <dbReference type="ARBA" id="ARBA00026101"/>
    </source>
</evidence>
<dbReference type="InParanoid" id="D8QFP8"/>
<feature type="domain" description="Cytidyltransferase-like" evidence="10">
    <location>
        <begin position="80"/>
        <end position="214"/>
    </location>
</feature>
<keyword evidence="12" id="KW-1185">Reference proteome</keyword>
<evidence type="ECO:0000256" key="5">
    <source>
        <dbReference type="ARBA" id="ARBA00023098"/>
    </source>
</evidence>
<feature type="region of interest" description="Disordered" evidence="9">
    <location>
        <begin position="52"/>
        <end position="73"/>
    </location>
</feature>
<evidence type="ECO:0000256" key="3">
    <source>
        <dbReference type="ARBA" id="ARBA00022679"/>
    </source>
</evidence>
<dbReference type="InterPro" id="IPR014729">
    <property type="entry name" value="Rossmann-like_a/b/a_fold"/>
</dbReference>
<dbReference type="InterPro" id="IPR041723">
    <property type="entry name" value="CCT"/>
</dbReference>
<dbReference type="PANTHER" id="PTHR10739">
    <property type="entry name" value="CYTIDYLYLTRANSFERASE"/>
    <property type="match status" value="1"/>
</dbReference>
<dbReference type="EC" id="2.7.7.15" evidence="8"/>
<dbReference type="VEuPathDB" id="FungiDB:SCHCODRAFT_02638844"/>